<comment type="caution">
    <text evidence="1">The sequence shown here is derived from an EMBL/GenBank/DDBJ whole genome shotgun (WGS) entry which is preliminary data.</text>
</comment>
<name>A0A1W0B6H2_9NOCA</name>
<accession>A0A1W0B6H2</accession>
<dbReference type="EMBL" id="MUMY01000024">
    <property type="protein sequence ID" value="ONM46487.1"/>
    <property type="molecule type" value="Genomic_DNA"/>
</dbReference>
<keyword evidence="2" id="KW-1185">Reference proteome</keyword>
<dbReference type="OrthoDB" id="4950701at2"/>
<sequence length="68" mass="6995">MGGRVMSLVLLAWLVAGLVAAGQRGYFNVAAVECPQLATLGVTVLAGPLNYLGLNPKIGSCQLPEPSQ</sequence>
<proteinExistence type="predicted"/>
<gene>
    <name evidence="1" type="ORF">B0T46_22935</name>
</gene>
<dbReference type="AlphaFoldDB" id="A0A1W0B6H2"/>
<evidence type="ECO:0000313" key="1">
    <source>
        <dbReference type="EMBL" id="ONM46487.1"/>
    </source>
</evidence>
<dbReference type="Proteomes" id="UP000188836">
    <property type="component" value="Unassembled WGS sequence"/>
</dbReference>
<dbReference type="STRING" id="1538463.B0T36_14790"/>
<evidence type="ECO:0000313" key="2">
    <source>
        <dbReference type="Proteomes" id="UP000188836"/>
    </source>
</evidence>
<reference evidence="1 2" key="1">
    <citation type="journal article" date="2016" name="Antonie Van Leeuwenhoek">
        <title>Nocardia donostiensis sp. nov., isolated from human respiratory specimens.</title>
        <authorList>
            <person name="Ercibengoa M."/>
            <person name="Bell M."/>
            <person name="Marimon J.M."/>
            <person name="Humrighouse B."/>
            <person name="Klenk H.P."/>
            <person name="Potter G."/>
            <person name="Perez-Trallero E."/>
        </authorList>
    </citation>
    <scope>NUCLEOTIDE SEQUENCE [LARGE SCALE GENOMIC DNA]</scope>
    <source>
        <strain evidence="1 2">X1655</strain>
    </source>
</reference>
<organism evidence="1 2">
    <name type="scientific">Nocardia donostiensis</name>
    <dbReference type="NCBI Taxonomy" id="1538463"/>
    <lineage>
        <taxon>Bacteria</taxon>
        <taxon>Bacillati</taxon>
        <taxon>Actinomycetota</taxon>
        <taxon>Actinomycetes</taxon>
        <taxon>Mycobacteriales</taxon>
        <taxon>Nocardiaceae</taxon>
        <taxon>Nocardia</taxon>
    </lineage>
</organism>
<protein>
    <submittedName>
        <fullName evidence="1">Uncharacterized protein</fullName>
    </submittedName>
</protein>